<dbReference type="RefSeq" id="XP_002910682.1">
    <property type="nucleotide sequence ID" value="XM_002910636.1"/>
</dbReference>
<evidence type="ECO:0000313" key="1">
    <source>
        <dbReference type="EMBL" id="EFI27188.1"/>
    </source>
</evidence>
<accession>D6RP65</accession>
<dbReference type="VEuPathDB" id="FungiDB:CC1G_15013"/>
<dbReference type="GeneID" id="9378642"/>
<dbReference type="EMBL" id="AACS02000008">
    <property type="protein sequence ID" value="EFI27188.1"/>
    <property type="molecule type" value="Genomic_DNA"/>
</dbReference>
<name>D6RP65_COPC7</name>
<comment type="caution">
    <text evidence="1">The sequence shown here is derived from an EMBL/GenBank/DDBJ whole genome shotgun (WGS) entry which is preliminary data.</text>
</comment>
<organism evidence="1 2">
    <name type="scientific">Coprinopsis cinerea (strain Okayama-7 / 130 / ATCC MYA-4618 / FGSC 9003)</name>
    <name type="common">Inky cap fungus</name>
    <name type="synonym">Hormographiella aspergillata</name>
    <dbReference type="NCBI Taxonomy" id="240176"/>
    <lineage>
        <taxon>Eukaryota</taxon>
        <taxon>Fungi</taxon>
        <taxon>Dikarya</taxon>
        <taxon>Basidiomycota</taxon>
        <taxon>Agaricomycotina</taxon>
        <taxon>Agaricomycetes</taxon>
        <taxon>Agaricomycetidae</taxon>
        <taxon>Agaricales</taxon>
        <taxon>Agaricineae</taxon>
        <taxon>Psathyrellaceae</taxon>
        <taxon>Coprinopsis</taxon>
    </lineage>
</organism>
<dbReference type="KEGG" id="cci:CC1G_15013"/>
<sequence>MQMTRKSASVPLRAQEPTIPRHIPTSWRYLRLVNQNLATCIIPGKRNLK</sequence>
<dbReference type="Proteomes" id="UP000001861">
    <property type="component" value="Unassembled WGS sequence"/>
</dbReference>
<dbReference type="HOGENOM" id="CLU_3143015_0_0_1"/>
<keyword evidence="2" id="KW-1185">Reference proteome</keyword>
<proteinExistence type="predicted"/>
<protein>
    <submittedName>
        <fullName evidence="1">Uncharacterized protein</fullName>
    </submittedName>
</protein>
<reference evidence="1 2" key="1">
    <citation type="journal article" date="2010" name="Proc. Natl. Acad. Sci. U.S.A.">
        <title>Insights into evolution of multicellular fungi from the assembled chromosomes of the mushroom Coprinopsis cinerea (Coprinus cinereus).</title>
        <authorList>
            <person name="Stajich J.E."/>
            <person name="Wilke S.K."/>
            <person name="Ahren D."/>
            <person name="Au C.H."/>
            <person name="Birren B.W."/>
            <person name="Borodovsky M."/>
            <person name="Burns C."/>
            <person name="Canback B."/>
            <person name="Casselton L.A."/>
            <person name="Cheng C.K."/>
            <person name="Deng J."/>
            <person name="Dietrich F.S."/>
            <person name="Fargo D.C."/>
            <person name="Farman M.L."/>
            <person name="Gathman A.C."/>
            <person name="Goldberg J."/>
            <person name="Guigo R."/>
            <person name="Hoegger P.J."/>
            <person name="Hooker J.B."/>
            <person name="Huggins A."/>
            <person name="James T.Y."/>
            <person name="Kamada T."/>
            <person name="Kilaru S."/>
            <person name="Kodira C."/>
            <person name="Kues U."/>
            <person name="Kupfer D."/>
            <person name="Kwan H.S."/>
            <person name="Lomsadze A."/>
            <person name="Li W."/>
            <person name="Lilly W.W."/>
            <person name="Ma L.J."/>
            <person name="Mackey A.J."/>
            <person name="Manning G."/>
            <person name="Martin F."/>
            <person name="Muraguchi H."/>
            <person name="Natvig D.O."/>
            <person name="Palmerini H."/>
            <person name="Ramesh M.A."/>
            <person name="Rehmeyer C.J."/>
            <person name="Roe B.A."/>
            <person name="Shenoy N."/>
            <person name="Stanke M."/>
            <person name="Ter-Hovhannisyan V."/>
            <person name="Tunlid A."/>
            <person name="Velagapudi R."/>
            <person name="Vision T.J."/>
            <person name="Zeng Q."/>
            <person name="Zolan M.E."/>
            <person name="Pukkila P.J."/>
        </authorList>
    </citation>
    <scope>NUCLEOTIDE SEQUENCE [LARGE SCALE GENOMIC DNA]</scope>
    <source>
        <strain evidence="2">Okayama-7 / 130 / ATCC MYA-4618 / FGSC 9003</strain>
    </source>
</reference>
<gene>
    <name evidence="1" type="ORF">CC1G_15013</name>
</gene>
<evidence type="ECO:0000313" key="2">
    <source>
        <dbReference type="Proteomes" id="UP000001861"/>
    </source>
</evidence>
<dbReference type="InParanoid" id="D6RP65"/>
<dbReference type="AlphaFoldDB" id="D6RP65"/>